<keyword evidence="5" id="KW-1185">Reference proteome</keyword>
<comment type="caution">
    <text evidence="4">The sequence shown here is derived from an EMBL/GenBank/DDBJ whole genome shotgun (WGS) entry which is preliminary data.</text>
</comment>
<sequence length="238" mass="27708">MQKMISYFLVLVLPFTYLQTDELYPSGIQLTHINEDSELKQNLNLDNPSLIESFVFLPTNTAYDSFEASKMIMRLDGLPEWVLERAIEKGIYVRLFNENLTDFPTTEHLKGVTPRGYDNLETTWDDVPGIGGSKLVLVKIGHSDKGHGHGSINLELHELAHSLDRFVFDNVRFDFQFLSVWEQETNQLFPGNDYFLLYPEEYFAETFAMYFYTKGSRDELKMKAPLTFNYIQKLMKEN</sequence>
<dbReference type="PROSITE" id="PS51995">
    <property type="entry name" value="ATLF"/>
    <property type="match status" value="1"/>
</dbReference>
<keyword evidence="4" id="KW-0645">Protease</keyword>
<feature type="domain" description="ATLF-like" evidence="3">
    <location>
        <begin position="48"/>
        <end position="236"/>
    </location>
</feature>
<proteinExistence type="predicted"/>
<keyword evidence="2" id="KW-0964">Secreted</keyword>
<evidence type="ECO:0000256" key="2">
    <source>
        <dbReference type="ARBA" id="ARBA00022525"/>
    </source>
</evidence>
<organism evidence="4 5">
    <name type="scientific">Bacillus carboniphilus</name>
    <dbReference type="NCBI Taxonomy" id="86663"/>
    <lineage>
        <taxon>Bacteria</taxon>
        <taxon>Bacillati</taxon>
        <taxon>Bacillota</taxon>
        <taxon>Bacilli</taxon>
        <taxon>Bacillales</taxon>
        <taxon>Bacillaceae</taxon>
        <taxon>Bacillus</taxon>
    </lineage>
</organism>
<dbReference type="InterPro" id="IPR024079">
    <property type="entry name" value="MetalloPept_cat_dom_sf"/>
</dbReference>
<dbReference type="GO" id="GO:0008237">
    <property type="term" value="F:metallopeptidase activity"/>
    <property type="evidence" value="ECO:0007669"/>
    <property type="project" value="UniProtKB-KW"/>
</dbReference>
<dbReference type="SUPFAM" id="SSF55486">
    <property type="entry name" value="Metalloproteases ('zincins'), catalytic domain"/>
    <property type="match status" value="1"/>
</dbReference>
<keyword evidence="4" id="KW-0378">Hydrolase</keyword>
<dbReference type="Pfam" id="PF07737">
    <property type="entry name" value="ATLF"/>
    <property type="match status" value="1"/>
</dbReference>
<dbReference type="RefSeq" id="WP_343804211.1">
    <property type="nucleotide sequence ID" value="NZ_BAAADJ010000064.1"/>
</dbReference>
<accession>A0ABN0WW89</accession>
<name>A0ABN0WW89_9BACI</name>
<evidence type="ECO:0000313" key="4">
    <source>
        <dbReference type="EMBL" id="GAA0348393.1"/>
    </source>
</evidence>
<reference evidence="4 5" key="1">
    <citation type="journal article" date="2019" name="Int. J. Syst. Evol. Microbiol.">
        <title>The Global Catalogue of Microorganisms (GCM) 10K type strain sequencing project: providing services to taxonomists for standard genome sequencing and annotation.</title>
        <authorList>
            <consortium name="The Broad Institute Genomics Platform"/>
            <consortium name="The Broad Institute Genome Sequencing Center for Infectious Disease"/>
            <person name="Wu L."/>
            <person name="Ma J."/>
        </authorList>
    </citation>
    <scope>NUCLEOTIDE SEQUENCE [LARGE SCALE GENOMIC DNA]</scope>
    <source>
        <strain evidence="4 5">JCM 9731</strain>
    </source>
</reference>
<evidence type="ECO:0000259" key="3">
    <source>
        <dbReference type="PROSITE" id="PS51995"/>
    </source>
</evidence>
<dbReference type="InterPro" id="IPR047568">
    <property type="entry name" value="ATLF-like_dom"/>
</dbReference>
<protein>
    <submittedName>
        <fullName evidence="4">Zinc metalloprotease Zmp1</fullName>
    </submittedName>
</protein>
<dbReference type="Gene3D" id="3.40.390.10">
    <property type="entry name" value="Collagenase (Catalytic Domain)"/>
    <property type="match status" value="1"/>
</dbReference>
<gene>
    <name evidence="4" type="primary">zmp1</name>
    <name evidence="4" type="ORF">GCM10008967_43400</name>
</gene>
<dbReference type="CDD" id="cd20183">
    <property type="entry name" value="M34_PPEP"/>
    <property type="match status" value="1"/>
</dbReference>
<dbReference type="Proteomes" id="UP001500782">
    <property type="component" value="Unassembled WGS sequence"/>
</dbReference>
<keyword evidence="4" id="KW-0482">Metalloprotease</keyword>
<dbReference type="EMBL" id="BAAADJ010000064">
    <property type="protein sequence ID" value="GAA0348393.1"/>
    <property type="molecule type" value="Genomic_DNA"/>
</dbReference>
<evidence type="ECO:0000256" key="1">
    <source>
        <dbReference type="ARBA" id="ARBA00004613"/>
    </source>
</evidence>
<comment type="subcellular location">
    <subcellularLocation>
        <location evidence="1">Secreted</location>
    </subcellularLocation>
</comment>
<evidence type="ECO:0000313" key="5">
    <source>
        <dbReference type="Proteomes" id="UP001500782"/>
    </source>
</evidence>
<dbReference type="InterPro" id="IPR014781">
    <property type="entry name" value="Anthrax_toxin_lethal/edema_N/C"/>
</dbReference>